<evidence type="ECO:0000256" key="5">
    <source>
        <dbReference type="ARBA" id="ARBA00022737"/>
    </source>
</evidence>
<dbReference type="InterPro" id="IPR019775">
    <property type="entry name" value="WD40_repeat_CS"/>
</dbReference>
<dbReference type="RefSeq" id="XP_017884404.1">
    <property type="nucleotide sequence ID" value="XM_018028915.2"/>
</dbReference>
<dbReference type="InterPro" id="IPR001680">
    <property type="entry name" value="WD40_rpt"/>
</dbReference>
<evidence type="ECO:0000313" key="15">
    <source>
        <dbReference type="RefSeq" id="XP_017884404.1"/>
    </source>
</evidence>
<dbReference type="Proteomes" id="UP000694925">
    <property type="component" value="Unplaced"/>
</dbReference>
<keyword evidence="4 13" id="KW-0853">WD repeat</keyword>
<evidence type="ECO:0000256" key="3">
    <source>
        <dbReference type="ARBA" id="ARBA00022490"/>
    </source>
</evidence>
<dbReference type="PROSITE" id="PS00678">
    <property type="entry name" value="WD_REPEATS_1"/>
    <property type="match status" value="1"/>
</dbReference>
<keyword evidence="6 15" id="KW-0282">Flagellum</keyword>
<comment type="similarity">
    <text evidence="9">Belongs to the CFAP52 family.</text>
</comment>
<evidence type="ECO:0000256" key="11">
    <source>
        <dbReference type="ARBA" id="ARBA00046056"/>
    </source>
</evidence>
<dbReference type="SUPFAM" id="SSF50978">
    <property type="entry name" value="WD40 repeat-like"/>
    <property type="match status" value="1"/>
</dbReference>
<protein>
    <recommendedName>
        <fullName evidence="10">Cilia- and flagella-associated protein 52</fullName>
    </recommendedName>
</protein>
<dbReference type="InterPro" id="IPR036322">
    <property type="entry name" value="WD40_repeat_dom_sf"/>
</dbReference>
<feature type="repeat" description="WD" evidence="13">
    <location>
        <begin position="437"/>
        <end position="469"/>
    </location>
</feature>
<dbReference type="Gene3D" id="2.130.10.10">
    <property type="entry name" value="YVTN repeat-like/Quinoprotein amine dehydrogenase"/>
    <property type="match status" value="3"/>
</dbReference>
<evidence type="ECO:0000256" key="13">
    <source>
        <dbReference type="PROSITE-ProRule" id="PRU00221"/>
    </source>
</evidence>
<comment type="subunit">
    <text evidence="12">Microtubule inner protein component of sperm flagellar doublet microtubules. Interacts with BRCA2. Interacts with the CCT chaperonin complex. Interacts with HSP70. Interacts with AK8. Interacts with CFAP45. Interacts with DNAI1. Interacts with IQDC.</text>
</comment>
<dbReference type="PANTHER" id="PTHR13720">
    <property type="entry name" value="WD-40 REPEAT PROTEIN"/>
    <property type="match status" value="1"/>
</dbReference>
<dbReference type="InterPro" id="IPR050630">
    <property type="entry name" value="WD_repeat_EMAP"/>
</dbReference>
<keyword evidence="7" id="KW-0969">Cilium</keyword>
<dbReference type="SMART" id="SM00320">
    <property type="entry name" value="WD40"/>
    <property type="match status" value="10"/>
</dbReference>
<evidence type="ECO:0000256" key="1">
    <source>
        <dbReference type="ARBA" id="ARBA00004230"/>
    </source>
</evidence>
<gene>
    <name evidence="15" type="primary">LOC108627606</name>
</gene>
<feature type="repeat" description="WD" evidence="13">
    <location>
        <begin position="607"/>
        <end position="648"/>
    </location>
</feature>
<evidence type="ECO:0000256" key="6">
    <source>
        <dbReference type="ARBA" id="ARBA00022846"/>
    </source>
</evidence>
<evidence type="ECO:0000313" key="14">
    <source>
        <dbReference type="Proteomes" id="UP000694925"/>
    </source>
</evidence>
<keyword evidence="3" id="KW-0963">Cytoplasm</keyword>
<dbReference type="GeneID" id="108627606"/>
<evidence type="ECO:0000256" key="7">
    <source>
        <dbReference type="ARBA" id="ARBA00023069"/>
    </source>
</evidence>
<sequence>MDLQYLELLGVIAFDGLVRNGLHVHPDGEHIIHATGNKVTIKNIKSGEQTFLTGHKNAVSAVCISPSGDLIASGQVTHHGFKAMVIIWDYQERKMKSKYELHKVRVEAVCFTQNGQYLISLGGRDDGRVILWDIENETPLCGTLAASEACGDVLIVARTNISPTAFVTAGDGNLRLWRTSTKDRKIYGTDAKLGKIKRSINCVVIDEKDENIYCGTTSGDIIKARFNVEDDKCPVMVGCYTKIPKHVGKTNGNDVEVYAGGVKNLLLLEKEKLIVGAGDATIELIEIAKEPPRTANKTKQSLTVPVIVTLRTADVCAPATSMVRFKNDFILVGTTLSEIYEIHLATFRLRLIITCHTSTIYDLAFPRDCSEIFATTGKNDIRIWKLDNQKELLRITVPNFSCSSICFDSKGSIISAWNDGTVRGFALNGGKLLFEINSAHTKSVSVVTITNDDCKLITGGCEGQVRVWNAVTEIRHLLKVMKEHRGAITSLHVSPDNKSVISSSKDGTCIMWDLRNLTRKFMLSGNTMYMATCFVPSGVQILTCGTDGKVAYWETIDGSWVREVEGSVSGRLNTINFSCDGNYFLTGSDDNIVKLWEYRTASTVRVGLSHAAAVTASAFSPNGKSIVTVSADGAVMIWKYPFSETSTTNAS</sequence>
<accession>A0AAJ7NA35</accession>
<name>A0AAJ7NA35_9HYME</name>
<dbReference type="Pfam" id="PF00400">
    <property type="entry name" value="WD40"/>
    <property type="match status" value="7"/>
</dbReference>
<proteinExistence type="inferred from homology"/>
<keyword evidence="5" id="KW-0677">Repeat</keyword>
<dbReference type="FunFam" id="2.130.10.10:FF:001320">
    <property type="entry name" value="Predicted protein"/>
    <property type="match status" value="1"/>
</dbReference>
<dbReference type="CDD" id="cd00200">
    <property type="entry name" value="WD40"/>
    <property type="match status" value="1"/>
</dbReference>
<dbReference type="SUPFAM" id="SSF82171">
    <property type="entry name" value="DPP6 N-terminal domain-like"/>
    <property type="match status" value="1"/>
</dbReference>
<dbReference type="GO" id="GO:0031514">
    <property type="term" value="C:motile cilium"/>
    <property type="evidence" value="ECO:0007669"/>
    <property type="project" value="UniProtKB-SubCell"/>
</dbReference>
<evidence type="ECO:0000256" key="12">
    <source>
        <dbReference type="ARBA" id="ARBA00047117"/>
    </source>
</evidence>
<dbReference type="PROSITE" id="PS50082">
    <property type="entry name" value="WD_REPEATS_2"/>
    <property type="match status" value="5"/>
</dbReference>
<comment type="subcellular location">
    <subcellularLocation>
        <location evidence="1">Cell projection</location>
        <location evidence="1">Cilium</location>
        <location evidence="1">Flagellum</location>
    </subcellularLocation>
    <subcellularLocation>
        <location evidence="2">Cytoplasm</location>
    </subcellularLocation>
</comment>
<dbReference type="KEGG" id="ccal:108627606"/>
<dbReference type="GO" id="GO:0005930">
    <property type="term" value="C:axoneme"/>
    <property type="evidence" value="ECO:0007669"/>
    <property type="project" value="UniProtKB-ARBA"/>
</dbReference>
<evidence type="ECO:0000256" key="2">
    <source>
        <dbReference type="ARBA" id="ARBA00004496"/>
    </source>
</evidence>
<evidence type="ECO:0000256" key="8">
    <source>
        <dbReference type="ARBA" id="ARBA00023273"/>
    </source>
</evidence>
<evidence type="ECO:0000256" key="10">
    <source>
        <dbReference type="ARBA" id="ARBA00029552"/>
    </source>
</evidence>
<keyword evidence="8" id="KW-0966">Cell projection</keyword>
<feature type="repeat" description="WD" evidence="13">
    <location>
        <begin position="481"/>
        <end position="516"/>
    </location>
</feature>
<evidence type="ECO:0000256" key="9">
    <source>
        <dbReference type="ARBA" id="ARBA00029456"/>
    </source>
</evidence>
<dbReference type="PANTHER" id="PTHR13720:SF14">
    <property type="entry name" value="CILIA- AND FLAGELLA-ASSOCIATED PROTEIN 52"/>
    <property type="match status" value="1"/>
</dbReference>
<keyword evidence="14" id="KW-1185">Reference proteome</keyword>
<reference evidence="15" key="1">
    <citation type="submission" date="2025-08" db="UniProtKB">
        <authorList>
            <consortium name="RefSeq"/>
        </authorList>
    </citation>
    <scope>IDENTIFICATION</scope>
    <source>
        <tissue evidence="15">Whole body</tissue>
    </source>
</reference>
<feature type="repeat" description="WD" evidence="13">
    <location>
        <begin position="353"/>
        <end position="394"/>
    </location>
</feature>
<organism evidence="14 15">
    <name type="scientific">Ceratina calcarata</name>
    <dbReference type="NCBI Taxonomy" id="156304"/>
    <lineage>
        <taxon>Eukaryota</taxon>
        <taxon>Metazoa</taxon>
        <taxon>Ecdysozoa</taxon>
        <taxon>Arthropoda</taxon>
        <taxon>Hexapoda</taxon>
        <taxon>Insecta</taxon>
        <taxon>Pterygota</taxon>
        <taxon>Neoptera</taxon>
        <taxon>Endopterygota</taxon>
        <taxon>Hymenoptera</taxon>
        <taxon>Apocrita</taxon>
        <taxon>Aculeata</taxon>
        <taxon>Apoidea</taxon>
        <taxon>Anthophila</taxon>
        <taxon>Apidae</taxon>
        <taxon>Ceratina</taxon>
        <taxon>Zadontomerus</taxon>
    </lineage>
</organism>
<dbReference type="InterPro" id="IPR015943">
    <property type="entry name" value="WD40/YVTN_repeat-like_dom_sf"/>
</dbReference>
<dbReference type="PROSITE" id="PS50294">
    <property type="entry name" value="WD_REPEATS_REGION"/>
    <property type="match status" value="4"/>
</dbReference>
<feature type="repeat" description="WD" evidence="13">
    <location>
        <begin position="572"/>
        <end position="606"/>
    </location>
</feature>
<evidence type="ECO:0000256" key="4">
    <source>
        <dbReference type="ARBA" id="ARBA00022574"/>
    </source>
</evidence>
<comment type="function">
    <text evidence="11">Microtubule inner protein (MIP) part of the dynein-decorated doublet microtubules (DMTs) in cilia axoneme. Important for proper ciliary and flagellar beating. May act in cooperation with CFAP45 and axonemal dynein subunit DNAH11. May play a role in cell growth and/or survival.</text>
</comment>
<dbReference type="AlphaFoldDB" id="A0AAJ7NA35"/>